<proteinExistence type="predicted"/>
<gene>
    <name evidence="1" type="ORF">LCGC14_2564530</name>
</gene>
<evidence type="ECO:0000313" key="1">
    <source>
        <dbReference type="EMBL" id="KKL09570.1"/>
    </source>
</evidence>
<sequence>MVDRNLIRSLGITDESVKDELAAALGDEQGRAGLEQALDDTSSQFQVGSILKGKIVTVVGNDAYVEVGLK</sequence>
<evidence type="ECO:0008006" key="2">
    <source>
        <dbReference type="Google" id="ProtNLM"/>
    </source>
</evidence>
<protein>
    <recommendedName>
        <fullName evidence="2">S1 motif domain-containing protein</fullName>
    </recommendedName>
</protein>
<comment type="caution">
    <text evidence="1">The sequence shown here is derived from an EMBL/GenBank/DDBJ whole genome shotgun (WGS) entry which is preliminary data.</text>
</comment>
<feature type="non-terminal residue" evidence="1">
    <location>
        <position position="70"/>
    </location>
</feature>
<dbReference type="EMBL" id="LAZR01042423">
    <property type="protein sequence ID" value="KKL09570.1"/>
    <property type="molecule type" value="Genomic_DNA"/>
</dbReference>
<name>A0A0F9AJI6_9ZZZZ</name>
<accession>A0A0F9AJI6</accession>
<dbReference type="AlphaFoldDB" id="A0A0F9AJI6"/>
<organism evidence="1">
    <name type="scientific">marine sediment metagenome</name>
    <dbReference type="NCBI Taxonomy" id="412755"/>
    <lineage>
        <taxon>unclassified sequences</taxon>
        <taxon>metagenomes</taxon>
        <taxon>ecological metagenomes</taxon>
    </lineage>
</organism>
<reference evidence="1" key="1">
    <citation type="journal article" date="2015" name="Nature">
        <title>Complex archaea that bridge the gap between prokaryotes and eukaryotes.</title>
        <authorList>
            <person name="Spang A."/>
            <person name="Saw J.H."/>
            <person name="Jorgensen S.L."/>
            <person name="Zaremba-Niedzwiedzka K."/>
            <person name="Martijn J."/>
            <person name="Lind A.E."/>
            <person name="van Eijk R."/>
            <person name="Schleper C."/>
            <person name="Guy L."/>
            <person name="Ettema T.J."/>
        </authorList>
    </citation>
    <scope>NUCLEOTIDE SEQUENCE</scope>
</reference>